<evidence type="ECO:0000256" key="2">
    <source>
        <dbReference type="SAM" id="SignalP"/>
    </source>
</evidence>
<protein>
    <submittedName>
        <fullName evidence="3">Uncharacterized protein</fullName>
    </submittedName>
</protein>
<dbReference type="Proteomes" id="UP000262802">
    <property type="component" value="Chromosome"/>
</dbReference>
<dbReference type="KEGG" id="hyh:D3Y59_15950"/>
<accession>A0A3B7QYW6</accession>
<feature type="signal peptide" evidence="2">
    <location>
        <begin position="1"/>
        <end position="33"/>
    </location>
</feature>
<keyword evidence="4" id="KW-1185">Reference proteome</keyword>
<name>A0A3B7QYW6_9BACT</name>
<feature type="chain" id="PRO_5017802874" evidence="2">
    <location>
        <begin position="34"/>
        <end position="92"/>
    </location>
</feature>
<reference evidence="3 4" key="1">
    <citation type="submission" date="2018-09" db="EMBL/GenBank/DDBJ databases">
        <title>Hymenobacter medium sp. nov., isolated from R2A medium.</title>
        <authorList>
            <person name="Yingchao G."/>
        </authorList>
    </citation>
    <scope>NUCLEOTIDE SEQUENCE [LARGE SCALE GENOMIC DNA]</scope>
    <source>
        <strain evidence="4">sh-6</strain>
    </source>
</reference>
<gene>
    <name evidence="3" type="ORF">D3Y59_15950</name>
</gene>
<evidence type="ECO:0000256" key="1">
    <source>
        <dbReference type="SAM" id="MobiDB-lite"/>
    </source>
</evidence>
<keyword evidence="2" id="KW-0732">Signal</keyword>
<proteinExistence type="predicted"/>
<dbReference type="AlphaFoldDB" id="A0A3B7QYW6"/>
<feature type="compositionally biased region" description="Basic and acidic residues" evidence="1">
    <location>
        <begin position="71"/>
        <end position="92"/>
    </location>
</feature>
<feature type="region of interest" description="Disordered" evidence="1">
    <location>
        <begin position="30"/>
        <end position="92"/>
    </location>
</feature>
<evidence type="ECO:0000313" key="4">
    <source>
        <dbReference type="Proteomes" id="UP000262802"/>
    </source>
</evidence>
<dbReference type="OrthoDB" id="886878at2"/>
<dbReference type="EMBL" id="CP032317">
    <property type="protein sequence ID" value="AYA38408.1"/>
    <property type="molecule type" value="Genomic_DNA"/>
</dbReference>
<sequence length="92" mass="10020">MNTSLNLLRPFRYLGAALLLAVGLAACSTGTESGDTNVERSDEKISLDPGARHPSGGVDSARIQRDTTTSLRERQYQQARQSKDRNNDGRAD</sequence>
<organism evidence="3 4">
    <name type="scientific">Hymenobacter oligotrophus</name>
    <dbReference type="NCBI Taxonomy" id="2319843"/>
    <lineage>
        <taxon>Bacteria</taxon>
        <taxon>Pseudomonadati</taxon>
        <taxon>Bacteroidota</taxon>
        <taxon>Cytophagia</taxon>
        <taxon>Cytophagales</taxon>
        <taxon>Hymenobacteraceae</taxon>
        <taxon>Hymenobacter</taxon>
    </lineage>
</organism>
<evidence type="ECO:0000313" key="3">
    <source>
        <dbReference type="EMBL" id="AYA38408.1"/>
    </source>
</evidence>
<feature type="compositionally biased region" description="Basic and acidic residues" evidence="1">
    <location>
        <begin position="37"/>
        <end position="46"/>
    </location>
</feature>
<dbReference type="RefSeq" id="WP_119445955.1">
    <property type="nucleotide sequence ID" value="NZ_CP032317.1"/>
</dbReference>